<evidence type="ECO:0000313" key="1">
    <source>
        <dbReference type="EMBL" id="TFA98714.1"/>
    </source>
</evidence>
<dbReference type="EMBL" id="PPTA01000018">
    <property type="protein sequence ID" value="TFA98714.1"/>
    <property type="molecule type" value="Genomic_DNA"/>
</dbReference>
<dbReference type="GeneID" id="300581009"/>
<evidence type="ECO:0000313" key="2">
    <source>
        <dbReference type="Proteomes" id="UP001642720"/>
    </source>
</evidence>
<accession>A0ABY2GS06</accession>
<keyword evidence="2" id="KW-1185">Reference proteome</keyword>
<proteinExistence type="predicted"/>
<protein>
    <submittedName>
        <fullName evidence="1">Uncharacterized protein</fullName>
    </submittedName>
</protein>
<sequence length="256" mass="28617">MSHSRHLPLSTLHSPRTIPHHFVDPTNAPTSTPTTSVMLPCDKTTQEPFAFTAKLVSVDRRPHEAKGPRGWAEIPTLHPPGEPYARSNSAAKPYVIVFSPGNQLTSTWKIQGFETYIAAIDQETNESIQDYAVPAKPKSIQSYIIDPNSVNPTNLQSDQPSTHSPNQNIKHPHNFNMYIIRQGLHQKFHLGNPCLLSLKALLKPLTQRHNSRHHRGAKPSSIANGSAQTTILNMNHPTTRRQKLIPGLDRRHILHS</sequence>
<dbReference type="RefSeq" id="XP_073554916.1">
    <property type="nucleotide sequence ID" value="XM_073706559.1"/>
</dbReference>
<reference evidence="1 2" key="1">
    <citation type="submission" date="2018-01" db="EMBL/GenBank/DDBJ databases">
        <title>Genome characterization of the sugarcane-associated fungus Trichoderma ghanense CCMA-1212 and their application in lignocelulose bioconversion.</title>
        <authorList>
            <person name="Steindorff A.S."/>
            <person name="Mendes T.D."/>
            <person name="Vilela E.S.D."/>
            <person name="Rodrigues D.S."/>
            <person name="Formighieri E.F."/>
            <person name="Melo I.S."/>
            <person name="Favaro L.C.L."/>
        </authorList>
    </citation>
    <scope>NUCLEOTIDE SEQUENCE [LARGE SCALE GENOMIC DNA]</scope>
    <source>
        <strain evidence="1 2">CCMA-1212</strain>
    </source>
</reference>
<gene>
    <name evidence="1" type="ORF">CCMA1212_009476</name>
</gene>
<organism evidence="1 2">
    <name type="scientific">Trichoderma ghanense</name>
    <dbReference type="NCBI Taxonomy" id="65468"/>
    <lineage>
        <taxon>Eukaryota</taxon>
        <taxon>Fungi</taxon>
        <taxon>Dikarya</taxon>
        <taxon>Ascomycota</taxon>
        <taxon>Pezizomycotina</taxon>
        <taxon>Sordariomycetes</taxon>
        <taxon>Hypocreomycetidae</taxon>
        <taxon>Hypocreales</taxon>
        <taxon>Hypocreaceae</taxon>
        <taxon>Trichoderma</taxon>
    </lineage>
</organism>
<dbReference type="Proteomes" id="UP001642720">
    <property type="component" value="Unassembled WGS sequence"/>
</dbReference>
<comment type="caution">
    <text evidence="1">The sequence shown here is derived from an EMBL/GenBank/DDBJ whole genome shotgun (WGS) entry which is preliminary data.</text>
</comment>
<name>A0ABY2GS06_9HYPO</name>